<organism evidence="3 4">
    <name type="scientific">Varanus komodoensis</name>
    <name type="common">Komodo dragon</name>
    <dbReference type="NCBI Taxonomy" id="61221"/>
    <lineage>
        <taxon>Eukaryota</taxon>
        <taxon>Metazoa</taxon>
        <taxon>Chordata</taxon>
        <taxon>Craniata</taxon>
        <taxon>Vertebrata</taxon>
        <taxon>Euteleostomi</taxon>
        <taxon>Lepidosauria</taxon>
        <taxon>Squamata</taxon>
        <taxon>Bifurcata</taxon>
        <taxon>Unidentata</taxon>
        <taxon>Episquamata</taxon>
        <taxon>Toxicofera</taxon>
        <taxon>Anguimorpha</taxon>
        <taxon>Paleoanguimorpha</taxon>
        <taxon>Varanoidea</taxon>
        <taxon>Varanidae</taxon>
        <taxon>Varanus</taxon>
    </lineage>
</organism>
<dbReference type="PANTHER" id="PTHR28375:SF1">
    <property type="entry name" value="PROTEIN HINDERIN"/>
    <property type="match status" value="1"/>
</dbReference>
<accession>A0A8D2L1D9</accession>
<reference evidence="3" key="2">
    <citation type="submission" date="2025-09" db="UniProtKB">
        <authorList>
            <consortium name="Ensembl"/>
        </authorList>
    </citation>
    <scope>IDENTIFICATION</scope>
</reference>
<feature type="coiled-coil region" evidence="1">
    <location>
        <begin position="74"/>
        <end position="134"/>
    </location>
</feature>
<feature type="region of interest" description="Disordered" evidence="2">
    <location>
        <begin position="393"/>
        <end position="422"/>
    </location>
</feature>
<reference evidence="3" key="1">
    <citation type="submission" date="2025-08" db="UniProtKB">
        <authorList>
            <consortium name="Ensembl"/>
        </authorList>
    </citation>
    <scope>IDENTIFICATION</scope>
</reference>
<feature type="region of interest" description="Disordered" evidence="2">
    <location>
        <begin position="279"/>
        <end position="312"/>
    </location>
</feature>
<feature type="compositionally biased region" description="Polar residues" evidence="2">
    <location>
        <begin position="294"/>
        <end position="306"/>
    </location>
</feature>
<evidence type="ECO:0000313" key="4">
    <source>
        <dbReference type="Proteomes" id="UP000694545"/>
    </source>
</evidence>
<dbReference type="InterPro" id="IPR032736">
    <property type="entry name" value="Hinderin"/>
</dbReference>
<feature type="region of interest" description="Disordered" evidence="2">
    <location>
        <begin position="211"/>
        <end position="241"/>
    </location>
</feature>
<protein>
    <submittedName>
        <fullName evidence="3">KIAA1328</fullName>
    </submittedName>
</protein>
<dbReference type="Pfam" id="PF15369">
    <property type="entry name" value="KIAA1328"/>
    <property type="match status" value="2"/>
</dbReference>
<sequence length="497" mass="55297">MINLWVDFLFTSLSSWSLRHRDLSPPGQMCHPSANTLMETLKCTSWLQPSLVPDKGGMKSASLKDLCPEDKRRIANLIKELARVSEEKEVTEERLKAEQESECQELLSLYQKYLSEQQEKLTHSLSELEVAKQKEQQVSCFRSFHQPPPPLELDGSYRSIARPQPLHKSNRMACGSPSPKSLAQSCRNGHVLGTATPGGRQEDTNGFLLENGLRSRCNNGSSPAKQKLPPPSKRTPNVDQRKSTCPLQTCFFHKKFGSPDPDSFQDGCCIPKGYSGPHGGPSAGLSCSPRPLGLNSSTDARAQETGSGKRLSEERRKQLLLQKMELEIKKERLQNLLAKQEAKLLLQQQQLQQSRLDYNRARRLFSYFKNMGKVLLVGPRLLWSSRPSAQWSPARLQGTHSQDVGSTAPSSPSSPGTGACGQTRSDTGSSALLRCLLAACFSRKVSIPCCPLHFLKAGAKPPEQLSPFICLPPTFWNEKKMRNSSELIEICKLKVCW</sequence>
<dbReference type="Proteomes" id="UP000694545">
    <property type="component" value="Unplaced"/>
</dbReference>
<dbReference type="PANTHER" id="PTHR28375">
    <property type="entry name" value="PROTEIN HINDERIN"/>
    <property type="match status" value="1"/>
</dbReference>
<name>A0A8D2L1D9_VARKO</name>
<dbReference type="Ensembl" id="ENSVKKT00000015626.1">
    <property type="protein sequence ID" value="ENSVKKP00000015259.1"/>
    <property type="gene ID" value="ENSVKKG00000010451.1"/>
</dbReference>
<evidence type="ECO:0000256" key="2">
    <source>
        <dbReference type="SAM" id="MobiDB-lite"/>
    </source>
</evidence>
<proteinExistence type="predicted"/>
<dbReference type="AlphaFoldDB" id="A0A8D2L1D9"/>
<evidence type="ECO:0000256" key="1">
    <source>
        <dbReference type="SAM" id="Coils"/>
    </source>
</evidence>
<keyword evidence="4" id="KW-1185">Reference proteome</keyword>
<feature type="compositionally biased region" description="Low complexity" evidence="2">
    <location>
        <begin position="405"/>
        <end position="417"/>
    </location>
</feature>
<evidence type="ECO:0000313" key="3">
    <source>
        <dbReference type="Ensembl" id="ENSVKKP00000015259.1"/>
    </source>
</evidence>
<keyword evidence="1" id="KW-0175">Coiled coil</keyword>